<organism evidence="2 3">
    <name type="scientific">Sphingomonas palmae</name>
    <dbReference type="NCBI Taxonomy" id="1855283"/>
    <lineage>
        <taxon>Bacteria</taxon>
        <taxon>Pseudomonadati</taxon>
        <taxon>Pseudomonadota</taxon>
        <taxon>Alphaproteobacteria</taxon>
        <taxon>Sphingomonadales</taxon>
        <taxon>Sphingomonadaceae</taxon>
        <taxon>Sphingomonas</taxon>
    </lineage>
</organism>
<proteinExistence type="predicted"/>
<dbReference type="RefSeq" id="WP_093007807.1">
    <property type="nucleotide sequence ID" value="NZ_FNZZ01000007.1"/>
</dbReference>
<feature type="transmembrane region" description="Helical" evidence="1">
    <location>
        <begin position="81"/>
        <end position="101"/>
    </location>
</feature>
<dbReference type="EMBL" id="FNZZ01000007">
    <property type="protein sequence ID" value="SEL97175.1"/>
    <property type="molecule type" value="Genomic_DNA"/>
</dbReference>
<accession>A0A1H7UKA9</accession>
<feature type="transmembrane region" description="Helical" evidence="1">
    <location>
        <begin position="113"/>
        <end position="133"/>
    </location>
</feature>
<keyword evidence="1" id="KW-0812">Transmembrane</keyword>
<sequence length="137" mass="14950">MSSCVARNAAQRRYNRDVLWLSAAYALLLLAVTYLFRHAAITGVPAVMLAVLPALPIIGVFAAIARYLIEERDEYLRMLTVRQTLVASGFALSIATIWGFLESFGVAGHVDAYFVAVLWFAGLGLGTCVNRVIEARA</sequence>
<reference evidence="3" key="1">
    <citation type="submission" date="2016-10" db="EMBL/GenBank/DDBJ databases">
        <authorList>
            <person name="Varghese N."/>
            <person name="Submissions S."/>
        </authorList>
    </citation>
    <scope>NUCLEOTIDE SEQUENCE [LARGE SCALE GENOMIC DNA]</scope>
    <source>
        <strain evidence="3">JS21-1</strain>
    </source>
</reference>
<evidence type="ECO:0000256" key="1">
    <source>
        <dbReference type="SAM" id="Phobius"/>
    </source>
</evidence>
<dbReference type="AlphaFoldDB" id="A0A1H7UKA9"/>
<feature type="transmembrane region" description="Helical" evidence="1">
    <location>
        <begin position="18"/>
        <end position="36"/>
    </location>
</feature>
<feature type="transmembrane region" description="Helical" evidence="1">
    <location>
        <begin position="48"/>
        <end position="69"/>
    </location>
</feature>
<keyword evidence="3" id="KW-1185">Reference proteome</keyword>
<gene>
    <name evidence="2" type="ORF">SAMN05216382_3018</name>
</gene>
<protein>
    <submittedName>
        <fullName evidence="2">Uncharacterized protein</fullName>
    </submittedName>
</protein>
<dbReference type="STRING" id="1855283.SAMN05216382_3018"/>
<keyword evidence="1" id="KW-0472">Membrane</keyword>
<evidence type="ECO:0000313" key="3">
    <source>
        <dbReference type="Proteomes" id="UP000199214"/>
    </source>
</evidence>
<dbReference type="Proteomes" id="UP000199214">
    <property type="component" value="Unassembled WGS sequence"/>
</dbReference>
<evidence type="ECO:0000313" key="2">
    <source>
        <dbReference type="EMBL" id="SEL97175.1"/>
    </source>
</evidence>
<name>A0A1H7UKA9_9SPHN</name>
<dbReference type="OrthoDB" id="119964at2"/>
<keyword evidence="1" id="KW-1133">Transmembrane helix</keyword>